<gene>
    <name evidence="2" type="ORF">J4415_00245</name>
</gene>
<name>A0A8T4KVA1_9ARCH</name>
<dbReference type="Proteomes" id="UP000677687">
    <property type="component" value="Unassembled WGS sequence"/>
</dbReference>
<feature type="domain" description="DOD-type homing endonuclease" evidence="1">
    <location>
        <begin position="86"/>
        <end position="225"/>
    </location>
</feature>
<dbReference type="EMBL" id="JAGVWD010000004">
    <property type="protein sequence ID" value="MBS3057039.1"/>
    <property type="molecule type" value="Genomic_DNA"/>
</dbReference>
<dbReference type="Gene3D" id="3.10.28.10">
    <property type="entry name" value="Homing endonucleases"/>
    <property type="match status" value="1"/>
</dbReference>
<sequence>MDSISNEKISQISFLRSKGASYKKIARTIGVASATASKYGQHIILSENYKKQLIENENKNRERFARTYAKEKEISLPNLDENLASVLGHLFFDGNVSKFNGKYILQYTNSSEVAIKQFIKKVSTLFSIAPAKIQTFKNKNIWYQVYFYSKKAVMFVERYSKTFSTKQAVGVPPAVMSASDNIKSAFLRAFWDDEGSISKVGYICGCSKSEPMINDLVVMHELLGVNCTKRTDNKKGSYTIYILNNIENIINFSKKVGFEYGLITKGINSGRYKKDVLNETLERRLAFNSLH</sequence>
<accession>A0A8T4KVA1</accession>
<organism evidence="2 3">
    <name type="scientific">Candidatus Iainarchaeum sp</name>
    <dbReference type="NCBI Taxonomy" id="3101447"/>
    <lineage>
        <taxon>Archaea</taxon>
        <taxon>Candidatus Iainarchaeota</taxon>
        <taxon>Candidatus Iainarchaeia</taxon>
        <taxon>Candidatus Iainarchaeales</taxon>
        <taxon>Candidatus Iainarchaeaceae</taxon>
        <taxon>Candidatus Iainarchaeum</taxon>
    </lineage>
</organism>
<dbReference type="GO" id="GO:0004519">
    <property type="term" value="F:endonuclease activity"/>
    <property type="evidence" value="ECO:0007669"/>
    <property type="project" value="InterPro"/>
</dbReference>
<dbReference type="InterPro" id="IPR004860">
    <property type="entry name" value="LAGLIDADG_dom"/>
</dbReference>
<protein>
    <recommendedName>
        <fullName evidence="1">DOD-type homing endonuclease domain-containing protein</fullName>
    </recommendedName>
</protein>
<reference evidence="2" key="2">
    <citation type="submission" date="2021-05" db="EMBL/GenBank/DDBJ databases">
        <title>Protein family content uncovers lineage relationships and bacterial pathway maintenance mechanisms in DPANN archaea.</title>
        <authorList>
            <person name="Castelle C.J."/>
            <person name="Meheust R."/>
            <person name="Jaffe A.L."/>
            <person name="Seitz K."/>
            <person name="Gong X."/>
            <person name="Baker B.J."/>
            <person name="Banfield J.F."/>
        </authorList>
    </citation>
    <scope>NUCLEOTIDE SEQUENCE</scope>
    <source>
        <strain evidence="2">RIFCSPHIGHO2_01_FULL_AR10_44_11</strain>
    </source>
</reference>
<reference evidence="2" key="1">
    <citation type="submission" date="2021-03" db="EMBL/GenBank/DDBJ databases">
        <authorList>
            <person name="Jaffe A."/>
        </authorList>
    </citation>
    <scope>NUCLEOTIDE SEQUENCE</scope>
    <source>
        <strain evidence="2">RIFCSPHIGHO2_01_FULL_AR10_44_11</strain>
    </source>
</reference>
<dbReference type="InterPro" id="IPR004042">
    <property type="entry name" value="Intein_endonuc_central"/>
</dbReference>
<dbReference type="Pfam" id="PF14528">
    <property type="entry name" value="LAGLIDADG_3"/>
    <property type="match status" value="1"/>
</dbReference>
<proteinExistence type="predicted"/>
<dbReference type="AlphaFoldDB" id="A0A8T4KVA1"/>
<dbReference type="InterPro" id="IPR027434">
    <property type="entry name" value="Homing_endonucl"/>
</dbReference>
<evidence type="ECO:0000313" key="3">
    <source>
        <dbReference type="Proteomes" id="UP000677687"/>
    </source>
</evidence>
<evidence type="ECO:0000259" key="1">
    <source>
        <dbReference type="PROSITE" id="PS50819"/>
    </source>
</evidence>
<comment type="caution">
    <text evidence="2">The sequence shown here is derived from an EMBL/GenBank/DDBJ whole genome shotgun (WGS) entry which is preliminary data.</text>
</comment>
<dbReference type="PROSITE" id="PS50819">
    <property type="entry name" value="INTEIN_ENDONUCLEASE"/>
    <property type="match status" value="1"/>
</dbReference>
<evidence type="ECO:0000313" key="2">
    <source>
        <dbReference type="EMBL" id="MBS3057039.1"/>
    </source>
</evidence>
<dbReference type="SUPFAM" id="SSF55608">
    <property type="entry name" value="Homing endonucleases"/>
    <property type="match status" value="1"/>
</dbReference>